<accession>A0A068NNU0</accession>
<keyword evidence="2" id="KW-1185">Reference proteome</keyword>
<proteinExistence type="predicted"/>
<gene>
    <name evidence="1" type="ORF">OP10G_1057</name>
</gene>
<protein>
    <submittedName>
        <fullName evidence="1">Uncharacterized protein</fullName>
    </submittedName>
</protein>
<dbReference type="HOGENOM" id="CLU_3328149_0_0_0"/>
<dbReference type="KEGG" id="fgi:OP10G_1057"/>
<name>A0A068NNU0_FIMGI</name>
<reference evidence="1 2" key="1">
    <citation type="journal article" date="2014" name="PLoS ONE">
        <title>The first complete genome sequence of the class fimbriimonadia in the phylum armatimonadetes.</title>
        <authorList>
            <person name="Hu Z.Y."/>
            <person name="Wang Y.Z."/>
            <person name="Im W.T."/>
            <person name="Wang S.Y."/>
            <person name="Zhao G.P."/>
            <person name="Zheng H.J."/>
            <person name="Quan Z.X."/>
        </authorList>
    </citation>
    <scope>NUCLEOTIDE SEQUENCE [LARGE SCALE GENOMIC DNA]</scope>
    <source>
        <strain evidence="1">Gsoil 348</strain>
    </source>
</reference>
<dbReference type="EMBL" id="CP007139">
    <property type="protein sequence ID" value="AIE84425.1"/>
    <property type="molecule type" value="Genomic_DNA"/>
</dbReference>
<sequence>MSLPKSLWKAEGGMRKPEGLYSGLPQHSAFRIPPSAFD</sequence>
<evidence type="ECO:0000313" key="2">
    <source>
        <dbReference type="Proteomes" id="UP000027982"/>
    </source>
</evidence>
<dbReference type="AlphaFoldDB" id="A0A068NNU0"/>
<organism evidence="1 2">
    <name type="scientific">Fimbriimonas ginsengisoli Gsoil 348</name>
    <dbReference type="NCBI Taxonomy" id="661478"/>
    <lineage>
        <taxon>Bacteria</taxon>
        <taxon>Bacillati</taxon>
        <taxon>Armatimonadota</taxon>
        <taxon>Fimbriimonadia</taxon>
        <taxon>Fimbriimonadales</taxon>
        <taxon>Fimbriimonadaceae</taxon>
        <taxon>Fimbriimonas</taxon>
    </lineage>
</organism>
<dbReference type="Proteomes" id="UP000027982">
    <property type="component" value="Chromosome"/>
</dbReference>
<evidence type="ECO:0000313" key="1">
    <source>
        <dbReference type="EMBL" id="AIE84425.1"/>
    </source>
</evidence>